<dbReference type="Proteomes" id="UP001362999">
    <property type="component" value="Unassembled WGS sequence"/>
</dbReference>
<feature type="transmembrane region" description="Helical" evidence="1">
    <location>
        <begin position="7"/>
        <end position="26"/>
    </location>
</feature>
<protein>
    <submittedName>
        <fullName evidence="2">Uncharacterized protein</fullName>
    </submittedName>
</protein>
<comment type="caution">
    <text evidence="2">The sequence shown here is derived from an EMBL/GenBank/DDBJ whole genome shotgun (WGS) entry which is preliminary data.</text>
</comment>
<organism evidence="2 3">
    <name type="scientific">Favolaschia claudopus</name>
    <dbReference type="NCBI Taxonomy" id="2862362"/>
    <lineage>
        <taxon>Eukaryota</taxon>
        <taxon>Fungi</taxon>
        <taxon>Dikarya</taxon>
        <taxon>Basidiomycota</taxon>
        <taxon>Agaricomycotina</taxon>
        <taxon>Agaricomycetes</taxon>
        <taxon>Agaricomycetidae</taxon>
        <taxon>Agaricales</taxon>
        <taxon>Marasmiineae</taxon>
        <taxon>Mycenaceae</taxon>
        <taxon>Favolaschia</taxon>
    </lineage>
</organism>
<accession>A0AAW0BJL1</accession>
<keyword evidence="1" id="KW-1133">Transmembrane helix</keyword>
<proteinExistence type="predicted"/>
<dbReference type="EMBL" id="JAWWNJ010000031">
    <property type="protein sequence ID" value="KAK7026589.1"/>
    <property type="molecule type" value="Genomic_DNA"/>
</dbReference>
<name>A0AAW0BJL1_9AGAR</name>
<evidence type="ECO:0000313" key="3">
    <source>
        <dbReference type="Proteomes" id="UP001362999"/>
    </source>
</evidence>
<evidence type="ECO:0000313" key="2">
    <source>
        <dbReference type="EMBL" id="KAK7026589.1"/>
    </source>
</evidence>
<keyword evidence="3" id="KW-1185">Reference proteome</keyword>
<feature type="transmembrane region" description="Helical" evidence="1">
    <location>
        <begin position="38"/>
        <end position="59"/>
    </location>
</feature>
<sequence length="144" mass="15127">MFKIVPAPSALVGVIVLVVVAVVGVADTILTSRTPARAHRFAAATAIVVVAVEKGYLYVRWRGNRKFNTLITAPPPTSLNAMSTSSPVHIPGPVRLVSTTVSCFWRSPKCGRLAGLRCSGFGGFLVRSDLGGLSAQRRGVPVAS</sequence>
<evidence type="ECO:0000256" key="1">
    <source>
        <dbReference type="SAM" id="Phobius"/>
    </source>
</evidence>
<dbReference type="AlphaFoldDB" id="A0AAW0BJL1"/>
<gene>
    <name evidence="2" type="ORF">R3P38DRAFT_2942800</name>
</gene>
<keyword evidence="1" id="KW-0812">Transmembrane</keyword>
<keyword evidence="1" id="KW-0472">Membrane</keyword>
<reference evidence="2 3" key="1">
    <citation type="journal article" date="2024" name="J Genomics">
        <title>Draft genome sequencing and assembly of Favolaschia claudopus CIRM-BRFM 2984 isolated from oak limbs.</title>
        <authorList>
            <person name="Navarro D."/>
            <person name="Drula E."/>
            <person name="Chaduli D."/>
            <person name="Cazenave R."/>
            <person name="Ahrendt S."/>
            <person name="Wang J."/>
            <person name="Lipzen A."/>
            <person name="Daum C."/>
            <person name="Barry K."/>
            <person name="Grigoriev I.V."/>
            <person name="Favel A."/>
            <person name="Rosso M.N."/>
            <person name="Martin F."/>
        </authorList>
    </citation>
    <scope>NUCLEOTIDE SEQUENCE [LARGE SCALE GENOMIC DNA]</scope>
    <source>
        <strain evidence="2 3">CIRM-BRFM 2984</strain>
    </source>
</reference>